<gene>
    <name evidence="1" type="ORF">KUF71_011869</name>
</gene>
<evidence type="ECO:0000313" key="1">
    <source>
        <dbReference type="EMBL" id="KAK3922400.1"/>
    </source>
</evidence>
<protein>
    <submittedName>
        <fullName evidence="1">Apolipoprotein N-acyltransferase</fullName>
    </submittedName>
</protein>
<dbReference type="Proteomes" id="UP001219518">
    <property type="component" value="Unassembled WGS sequence"/>
</dbReference>
<name>A0AAE1LK29_9NEOP</name>
<reference evidence="1" key="2">
    <citation type="journal article" date="2023" name="BMC Genomics">
        <title>Pest status, molecular evolution, and epigenetic factors derived from the genome assembly of Frankliniella fusca, a thysanopteran phytovirus vector.</title>
        <authorList>
            <person name="Catto M.A."/>
            <person name="Labadie P.E."/>
            <person name="Jacobson A.L."/>
            <person name="Kennedy G.G."/>
            <person name="Srinivasan R."/>
            <person name="Hunt B.G."/>
        </authorList>
    </citation>
    <scope>NUCLEOTIDE SEQUENCE</scope>
    <source>
        <strain evidence="1">PL_HMW_Pooled</strain>
    </source>
</reference>
<accession>A0AAE1LK29</accession>
<dbReference type="EMBL" id="JAHWGI010001090">
    <property type="protein sequence ID" value="KAK3922400.1"/>
    <property type="molecule type" value="Genomic_DNA"/>
</dbReference>
<organism evidence="1 2">
    <name type="scientific">Frankliniella fusca</name>
    <dbReference type="NCBI Taxonomy" id="407009"/>
    <lineage>
        <taxon>Eukaryota</taxon>
        <taxon>Metazoa</taxon>
        <taxon>Ecdysozoa</taxon>
        <taxon>Arthropoda</taxon>
        <taxon>Hexapoda</taxon>
        <taxon>Insecta</taxon>
        <taxon>Pterygota</taxon>
        <taxon>Neoptera</taxon>
        <taxon>Paraneoptera</taxon>
        <taxon>Thysanoptera</taxon>
        <taxon>Terebrantia</taxon>
        <taxon>Thripoidea</taxon>
        <taxon>Thripidae</taxon>
        <taxon>Frankliniella</taxon>
    </lineage>
</organism>
<evidence type="ECO:0000313" key="2">
    <source>
        <dbReference type="Proteomes" id="UP001219518"/>
    </source>
</evidence>
<sequence length="174" mass="19454">MVSVYTGNPKTNFALQLKGWRENMENFCGSKPPEGGCGSRQAQGFYPLWQPTASVFHGNRRFADCDPIAQFDRFDPRTTIGLPLELRPKEMPSAKNTFPSGSRTWNHSVRNCALYQLSHDASMSELCDGFESYLPYPAASSQGEQGKYNSNPSHCTVIVASWLTEKERYGVSKT</sequence>
<dbReference type="AlphaFoldDB" id="A0AAE1LK29"/>
<reference evidence="1" key="1">
    <citation type="submission" date="2021-07" db="EMBL/GenBank/DDBJ databases">
        <authorList>
            <person name="Catto M.A."/>
            <person name="Jacobson A."/>
            <person name="Kennedy G."/>
            <person name="Labadie P."/>
            <person name="Hunt B.G."/>
            <person name="Srinivasan R."/>
        </authorList>
    </citation>
    <scope>NUCLEOTIDE SEQUENCE</scope>
    <source>
        <strain evidence="1">PL_HMW_Pooled</strain>
        <tissue evidence="1">Head</tissue>
    </source>
</reference>
<proteinExistence type="predicted"/>
<comment type="caution">
    <text evidence="1">The sequence shown here is derived from an EMBL/GenBank/DDBJ whole genome shotgun (WGS) entry which is preliminary data.</text>
</comment>
<keyword evidence="2" id="KW-1185">Reference proteome</keyword>